<dbReference type="PANTHER" id="PTHR11820:SF7">
    <property type="entry name" value="ACYLPYRUVASE FAHD1, MITOCHONDRIAL"/>
    <property type="match status" value="1"/>
</dbReference>
<proteinExistence type="inferred from homology"/>
<dbReference type="GO" id="GO:0046872">
    <property type="term" value="F:metal ion binding"/>
    <property type="evidence" value="ECO:0007669"/>
    <property type="project" value="UniProtKB-KW"/>
</dbReference>
<dbReference type="EMBL" id="JAPEUR010000337">
    <property type="protein sequence ID" value="KAJ4311314.1"/>
    <property type="molecule type" value="Genomic_DNA"/>
</dbReference>
<dbReference type="InterPro" id="IPR011234">
    <property type="entry name" value="Fumarylacetoacetase-like_C"/>
</dbReference>
<name>A0A9W8TDX7_9HYPO</name>
<evidence type="ECO:0000259" key="3">
    <source>
        <dbReference type="Pfam" id="PF01557"/>
    </source>
</evidence>
<organism evidence="4 5">
    <name type="scientific">Fusarium piperis</name>
    <dbReference type="NCBI Taxonomy" id="1435070"/>
    <lineage>
        <taxon>Eukaryota</taxon>
        <taxon>Fungi</taxon>
        <taxon>Dikarya</taxon>
        <taxon>Ascomycota</taxon>
        <taxon>Pezizomycotina</taxon>
        <taxon>Sordariomycetes</taxon>
        <taxon>Hypocreomycetidae</taxon>
        <taxon>Hypocreales</taxon>
        <taxon>Nectriaceae</taxon>
        <taxon>Fusarium</taxon>
        <taxon>Fusarium solani species complex</taxon>
    </lineage>
</organism>
<dbReference type="Proteomes" id="UP001140502">
    <property type="component" value="Unassembled WGS sequence"/>
</dbReference>
<comment type="caution">
    <text evidence="4">The sequence shown here is derived from an EMBL/GenBank/DDBJ whole genome shotgun (WGS) entry which is preliminary data.</text>
</comment>
<evidence type="ECO:0000313" key="5">
    <source>
        <dbReference type="Proteomes" id="UP001140502"/>
    </source>
</evidence>
<feature type="domain" description="Fumarylacetoacetase-like C-terminal" evidence="3">
    <location>
        <begin position="42"/>
        <end position="247"/>
    </location>
</feature>
<accession>A0A9W8TDX7</accession>
<sequence>MSFDRLIRFVDGEGRTTYGNLEKPLAAKNIIGTEVLVLEGNFQDGFTKTDKKRKVHRFVVPIRPVIFMTPSERLTGPLDDVVVHDDAQPMLDYEGELTFILSKDAKDVKEEDALDYILGYTVGNDVSARSLIPVEISGNQMGYSKSFDTFGPIGPCITSTRLIPDPQNLHLTTRVNGQTRQDTSTGAMTFSVKKLIAYASKNRTLKRGTVFMTGTPDGVGWFSDGLLSDGDVVEVEISEIGSISNKMVFK</sequence>
<dbReference type="PANTHER" id="PTHR11820">
    <property type="entry name" value="ACYLPYRUVASE"/>
    <property type="match status" value="1"/>
</dbReference>
<reference evidence="4" key="1">
    <citation type="submission" date="2022-10" db="EMBL/GenBank/DDBJ databases">
        <title>Tapping the CABI collections for fungal endophytes: first genome assemblies for Collariella, Neodidymelliopsis, Ascochyta clinopodiicola, Didymella pomorum, Didymosphaeria variabile, Neocosmospora piperis and Neocucurbitaria cava.</title>
        <authorList>
            <person name="Hill R."/>
        </authorList>
    </citation>
    <scope>NUCLEOTIDE SEQUENCE</scope>
    <source>
        <strain evidence="4">IMI 366586</strain>
    </source>
</reference>
<dbReference type="Gene3D" id="3.90.850.10">
    <property type="entry name" value="Fumarylacetoacetase-like, C-terminal domain"/>
    <property type="match status" value="1"/>
</dbReference>
<dbReference type="Pfam" id="PF01557">
    <property type="entry name" value="FAA_hydrolase"/>
    <property type="match status" value="1"/>
</dbReference>
<evidence type="ECO:0000313" key="4">
    <source>
        <dbReference type="EMBL" id="KAJ4311314.1"/>
    </source>
</evidence>
<dbReference type="OrthoDB" id="411064at2759"/>
<evidence type="ECO:0000256" key="2">
    <source>
        <dbReference type="ARBA" id="ARBA00022723"/>
    </source>
</evidence>
<gene>
    <name evidence="4" type="ORF">N0V84_010519</name>
</gene>
<dbReference type="SUPFAM" id="SSF56529">
    <property type="entry name" value="FAH"/>
    <property type="match status" value="1"/>
</dbReference>
<protein>
    <recommendedName>
        <fullName evidence="3">Fumarylacetoacetase-like C-terminal domain-containing protein</fullName>
    </recommendedName>
</protein>
<dbReference type="GO" id="GO:0018773">
    <property type="term" value="F:acetylpyruvate hydrolase activity"/>
    <property type="evidence" value="ECO:0007669"/>
    <property type="project" value="TreeGrafter"/>
</dbReference>
<comment type="similarity">
    <text evidence="1">Belongs to the FAH family.</text>
</comment>
<evidence type="ECO:0000256" key="1">
    <source>
        <dbReference type="ARBA" id="ARBA00010211"/>
    </source>
</evidence>
<dbReference type="AlphaFoldDB" id="A0A9W8TDX7"/>
<dbReference type="InterPro" id="IPR036663">
    <property type="entry name" value="Fumarylacetoacetase_C_sf"/>
</dbReference>
<keyword evidence="2" id="KW-0479">Metal-binding</keyword>
<keyword evidence="5" id="KW-1185">Reference proteome</keyword>